<dbReference type="EMBL" id="CYRY02044975">
    <property type="protein sequence ID" value="VCX40207.1"/>
    <property type="molecule type" value="Genomic_DNA"/>
</dbReference>
<comment type="caution">
    <text evidence="2">The sequence shown here is derived from an EMBL/GenBank/DDBJ whole genome shotgun (WGS) entry which is preliminary data.</text>
</comment>
<gene>
    <name evidence="2" type="ORF">BN2614_LOCUS1</name>
</gene>
<keyword evidence="3" id="KW-1185">Reference proteome</keyword>
<evidence type="ECO:0000256" key="1">
    <source>
        <dbReference type="SAM" id="MobiDB-lite"/>
    </source>
</evidence>
<dbReference type="AlphaFoldDB" id="A0A9X9M9R2"/>
<proteinExistence type="predicted"/>
<feature type="region of interest" description="Disordered" evidence="1">
    <location>
        <begin position="33"/>
        <end position="75"/>
    </location>
</feature>
<protein>
    <submittedName>
        <fullName evidence="2">Uncharacterized protein</fullName>
    </submittedName>
</protein>
<accession>A0A9X9M9R2</accession>
<evidence type="ECO:0000313" key="2">
    <source>
        <dbReference type="EMBL" id="VCX40207.1"/>
    </source>
</evidence>
<sequence>FFLFFFFPGLPGSKAPKPQSPALKSLTVKPTPLFQGLTDRPRTPWQHVYPPGFLKERKKERKRKKKGRERKKTLL</sequence>
<name>A0A9X9M9R2_GULGU</name>
<organism evidence="2 3">
    <name type="scientific">Gulo gulo</name>
    <name type="common">Wolverine</name>
    <name type="synonym">Gluton</name>
    <dbReference type="NCBI Taxonomy" id="48420"/>
    <lineage>
        <taxon>Eukaryota</taxon>
        <taxon>Metazoa</taxon>
        <taxon>Chordata</taxon>
        <taxon>Craniata</taxon>
        <taxon>Vertebrata</taxon>
        <taxon>Euteleostomi</taxon>
        <taxon>Mammalia</taxon>
        <taxon>Eutheria</taxon>
        <taxon>Laurasiatheria</taxon>
        <taxon>Carnivora</taxon>
        <taxon>Caniformia</taxon>
        <taxon>Musteloidea</taxon>
        <taxon>Mustelidae</taxon>
        <taxon>Guloninae</taxon>
        <taxon>Gulo</taxon>
    </lineage>
</organism>
<feature type="compositionally biased region" description="Basic residues" evidence="1">
    <location>
        <begin position="56"/>
        <end position="75"/>
    </location>
</feature>
<dbReference type="Proteomes" id="UP000269945">
    <property type="component" value="Unassembled WGS sequence"/>
</dbReference>
<evidence type="ECO:0000313" key="3">
    <source>
        <dbReference type="Proteomes" id="UP000269945"/>
    </source>
</evidence>
<feature type="non-terminal residue" evidence="2">
    <location>
        <position position="1"/>
    </location>
</feature>
<reference evidence="2 3" key="1">
    <citation type="submission" date="2018-10" db="EMBL/GenBank/DDBJ databases">
        <authorList>
            <person name="Ekblom R."/>
            <person name="Jareborg N."/>
        </authorList>
    </citation>
    <scope>NUCLEOTIDE SEQUENCE [LARGE SCALE GENOMIC DNA]</scope>
    <source>
        <tissue evidence="2">Muscle</tissue>
    </source>
</reference>